<accession>L2FAY7</accession>
<sequence>MTDTSKIQTLDFATALKAHADWKSKLRNAIETGEELDEAKVSRDDLCVLGTWLHDKDTQNTLAGLESYRHCKHKHADFHKEIGKVARAINSKNFDLAKQMIATGSEYSDLSTEIAMSLHQLKKDAQSKMVEK</sequence>
<evidence type="ECO:0000259" key="1">
    <source>
        <dbReference type="Pfam" id="PF13682"/>
    </source>
</evidence>
<dbReference type="eggNOG" id="COG0840">
    <property type="taxonomic scope" value="Bacteria"/>
</dbReference>
<dbReference type="RefSeq" id="WP_009767417.1">
    <property type="nucleotide sequence ID" value="NZ_ANIN01000001.1"/>
</dbReference>
<dbReference type="Gene3D" id="1.20.120.30">
    <property type="entry name" value="Aspartate receptor, ligand-binding domain"/>
    <property type="match status" value="1"/>
</dbReference>
<dbReference type="STRING" id="1230338.MOMA_04310"/>
<dbReference type="InterPro" id="IPR025991">
    <property type="entry name" value="Chemoreceptor_zinc-bind_dom"/>
</dbReference>
<dbReference type="PATRIC" id="fig|1230338.3.peg.936"/>
<evidence type="ECO:0000313" key="3">
    <source>
        <dbReference type="Proteomes" id="UP000023795"/>
    </source>
</evidence>
<comment type="caution">
    <text evidence="2">The sequence shown here is derived from an EMBL/GenBank/DDBJ whole genome shotgun (WGS) entry which is preliminary data.</text>
</comment>
<keyword evidence="3" id="KW-1185">Reference proteome</keyword>
<dbReference type="OrthoDB" id="9808588at2"/>
<gene>
    <name evidence="2" type="ORF">MOMA_04310</name>
</gene>
<name>L2FAY7_9GAMM</name>
<protein>
    <recommendedName>
        <fullName evidence="1">Chemoreceptor zinc-binding domain-containing protein</fullName>
    </recommendedName>
</protein>
<dbReference type="Pfam" id="PF13682">
    <property type="entry name" value="CZB"/>
    <property type="match status" value="1"/>
</dbReference>
<dbReference type="EMBL" id="ANIN01000001">
    <property type="protein sequence ID" value="ELA09598.1"/>
    <property type="molecule type" value="Genomic_DNA"/>
</dbReference>
<feature type="domain" description="Chemoreceptor zinc-binding" evidence="1">
    <location>
        <begin position="19"/>
        <end position="85"/>
    </location>
</feature>
<organism evidence="2 3">
    <name type="scientific">Moraxella macacae 0408225</name>
    <dbReference type="NCBI Taxonomy" id="1230338"/>
    <lineage>
        <taxon>Bacteria</taxon>
        <taxon>Pseudomonadati</taxon>
        <taxon>Pseudomonadota</taxon>
        <taxon>Gammaproteobacteria</taxon>
        <taxon>Moraxellales</taxon>
        <taxon>Moraxellaceae</taxon>
        <taxon>Moraxella</taxon>
    </lineage>
</organism>
<proteinExistence type="predicted"/>
<reference evidence="2 3" key="1">
    <citation type="journal article" date="2013" name="Genome Announc.">
        <title>Genome Sequence of Moraxella macacae 0408225, a Novel Bacterial Species Isolated from a Cynomolgus Macaque with Epistaxis.</title>
        <authorList>
            <person name="Ladner J.T."/>
            <person name="Whitehouse C.A."/>
            <person name="Koroleva G.I."/>
            <person name="Palacios G.F."/>
        </authorList>
    </citation>
    <scope>NUCLEOTIDE SEQUENCE [LARGE SCALE GENOMIC DNA]</scope>
    <source>
        <strain evidence="2 3">0408225</strain>
    </source>
</reference>
<dbReference type="Proteomes" id="UP000023795">
    <property type="component" value="Unassembled WGS sequence"/>
</dbReference>
<evidence type="ECO:0000313" key="2">
    <source>
        <dbReference type="EMBL" id="ELA09598.1"/>
    </source>
</evidence>
<dbReference type="AlphaFoldDB" id="L2FAY7"/>